<protein>
    <recommendedName>
        <fullName evidence="1">DUF7210 domain-containing protein</fullName>
    </recommendedName>
</protein>
<dbReference type="PATRIC" id="fig|84022.6.peg.2732"/>
<feature type="domain" description="DUF7210" evidence="1">
    <location>
        <begin position="16"/>
        <end position="51"/>
    </location>
</feature>
<name>A0A0G3WCR7_9CLOT</name>
<evidence type="ECO:0000313" key="3">
    <source>
        <dbReference type="Proteomes" id="UP000035704"/>
    </source>
</evidence>
<dbReference type="EMBL" id="CP009687">
    <property type="protein sequence ID" value="AKL96138.1"/>
    <property type="molecule type" value="Genomic_DNA"/>
</dbReference>
<evidence type="ECO:0000259" key="1">
    <source>
        <dbReference type="Pfam" id="PF23843"/>
    </source>
</evidence>
<dbReference type="InterPro" id="IPR055634">
    <property type="entry name" value="DUF7210"/>
</dbReference>
<accession>A0A0G3WCR7</accession>
<dbReference type="Pfam" id="PF23843">
    <property type="entry name" value="DUF7210"/>
    <property type="match status" value="1"/>
</dbReference>
<sequence length="54" mass="6085">MMIEENKTKSKNMTLIKLLENIKFGTEVKEIGDTMEVSPIHANILVKKGIAKKV</sequence>
<keyword evidence="3" id="KW-1185">Reference proteome</keyword>
<gene>
    <name evidence="2" type="ORF">CACET_c26930</name>
</gene>
<proteinExistence type="predicted"/>
<evidence type="ECO:0000313" key="2">
    <source>
        <dbReference type="EMBL" id="AKL96138.1"/>
    </source>
</evidence>
<dbReference type="KEGG" id="cace:CACET_c26930"/>
<dbReference type="STRING" id="84022.CACET_c26930"/>
<dbReference type="AlphaFoldDB" id="A0A0G3WCR7"/>
<reference evidence="2 3" key="1">
    <citation type="submission" date="2014-10" db="EMBL/GenBank/DDBJ databases">
        <title>Genome sequence of Clostridium aceticum DSM 1496.</title>
        <authorList>
            <person name="Poehlein A."/>
            <person name="Schiel-Bengelsdorf B."/>
            <person name="Gottschalk G."/>
            <person name="Duerre P."/>
            <person name="Daniel R."/>
        </authorList>
    </citation>
    <scope>NUCLEOTIDE SEQUENCE [LARGE SCALE GENOMIC DNA]</scope>
    <source>
        <strain evidence="2 3">DSM 1496</strain>
    </source>
</reference>
<organism evidence="2 3">
    <name type="scientific">Clostridium aceticum</name>
    <dbReference type="NCBI Taxonomy" id="84022"/>
    <lineage>
        <taxon>Bacteria</taxon>
        <taxon>Bacillati</taxon>
        <taxon>Bacillota</taxon>
        <taxon>Clostridia</taxon>
        <taxon>Eubacteriales</taxon>
        <taxon>Clostridiaceae</taxon>
        <taxon>Clostridium</taxon>
    </lineage>
</organism>
<dbReference type="Proteomes" id="UP000035704">
    <property type="component" value="Chromosome"/>
</dbReference>